<protein>
    <submittedName>
        <fullName evidence="1">Retrovirus-related pol polyprotein from transposon</fullName>
    </submittedName>
</protein>
<evidence type="ECO:0000313" key="1">
    <source>
        <dbReference type="EMBL" id="JAS00143.1"/>
    </source>
</evidence>
<dbReference type="AlphaFoldDB" id="A0A170YQF1"/>
<accession>A0A170YQF1</accession>
<dbReference type="Gene3D" id="3.30.70.270">
    <property type="match status" value="1"/>
</dbReference>
<dbReference type="InterPro" id="IPR043128">
    <property type="entry name" value="Rev_trsase/Diguanyl_cyclase"/>
</dbReference>
<dbReference type="GO" id="GO:0071897">
    <property type="term" value="P:DNA biosynthetic process"/>
    <property type="evidence" value="ECO:0007669"/>
    <property type="project" value="UniProtKB-ARBA"/>
</dbReference>
<name>A0A170YQF1_TRIIF</name>
<proteinExistence type="predicted"/>
<dbReference type="SUPFAM" id="SSF56672">
    <property type="entry name" value="DNA/RNA polymerases"/>
    <property type="match status" value="1"/>
</dbReference>
<reference evidence="1" key="2">
    <citation type="journal article" date="2017" name="J. Med. Entomol.">
        <title>Transcriptome Analysis of the Triatoma infestans (Hemiptera: Reduviidae) Integument.</title>
        <authorList>
            <person name="Calderon-Fernandez G.M."/>
            <person name="Moriconi D.E."/>
            <person name="Dulbecco A.B."/>
            <person name="Juarez M.P."/>
        </authorList>
    </citation>
    <scope>NUCLEOTIDE SEQUENCE</scope>
    <source>
        <strain evidence="1">Int1</strain>
        <tissue evidence="1">Integument</tissue>
    </source>
</reference>
<dbReference type="InterPro" id="IPR043502">
    <property type="entry name" value="DNA/RNA_pol_sf"/>
</dbReference>
<dbReference type="EMBL" id="GEMB01003065">
    <property type="protein sequence ID" value="JAS00143.1"/>
    <property type="molecule type" value="Transcribed_RNA"/>
</dbReference>
<reference evidence="1" key="1">
    <citation type="submission" date="2016-04" db="EMBL/GenBank/DDBJ databases">
        <authorList>
            <person name="Calderon-Fernandez G.M.Sr."/>
        </authorList>
    </citation>
    <scope>NUCLEOTIDE SEQUENCE</scope>
    <source>
        <strain evidence="1">Int1</strain>
        <tissue evidence="1">Integument</tissue>
    </source>
</reference>
<sequence length="65" mass="7255">MPRIDDILDSLAGRNNYLPLDLASGYWKWKPKDSKKTAFITKSIVPIKVLLFRPLVHSAINGCGA</sequence>
<organism evidence="1">
    <name type="scientific">Triatoma infestans</name>
    <name type="common">Assassin bug</name>
    <dbReference type="NCBI Taxonomy" id="30076"/>
    <lineage>
        <taxon>Eukaryota</taxon>
        <taxon>Metazoa</taxon>
        <taxon>Ecdysozoa</taxon>
        <taxon>Arthropoda</taxon>
        <taxon>Hexapoda</taxon>
        <taxon>Insecta</taxon>
        <taxon>Pterygota</taxon>
        <taxon>Neoptera</taxon>
        <taxon>Paraneoptera</taxon>
        <taxon>Hemiptera</taxon>
        <taxon>Heteroptera</taxon>
        <taxon>Panheteroptera</taxon>
        <taxon>Cimicomorpha</taxon>
        <taxon>Reduviidae</taxon>
        <taxon>Triatominae</taxon>
        <taxon>Triatoma</taxon>
    </lineage>
</organism>